<dbReference type="Gene3D" id="3.90.640.10">
    <property type="entry name" value="Actin, Chain A, domain 4"/>
    <property type="match status" value="1"/>
</dbReference>
<keyword evidence="10" id="KW-1185">Reference proteome</keyword>
<dbReference type="Gene3D" id="3.30.420.40">
    <property type="match status" value="2"/>
</dbReference>
<evidence type="ECO:0000256" key="4">
    <source>
        <dbReference type="ARBA" id="ARBA00022490"/>
    </source>
</evidence>
<protein>
    <recommendedName>
        <fullName evidence="3">Actin-like protein ARP6</fullName>
    </recommendedName>
    <alternativeName>
        <fullName evidence="7">Actin-like protein arp6</fullName>
    </alternativeName>
</protein>
<gene>
    <name evidence="9" type="ORF">DASB73_013350</name>
</gene>
<comment type="function">
    <text evidence="5">Component of the SWR1 complex which mediates the ATP-dependent exchange of histone H2A for the H2A variant HZT1 leading to transcriptional regulation of selected genes by chromatin remodeling. Involved in chromosome stability.</text>
</comment>
<dbReference type="PANTHER" id="PTHR11937">
    <property type="entry name" value="ACTIN"/>
    <property type="match status" value="1"/>
</dbReference>
<dbReference type="InterPro" id="IPR043129">
    <property type="entry name" value="ATPase_NBD"/>
</dbReference>
<dbReference type="GO" id="GO:0005634">
    <property type="term" value="C:nucleus"/>
    <property type="evidence" value="ECO:0007669"/>
    <property type="project" value="UniProtKB-ARBA"/>
</dbReference>
<organism evidence="9 10">
    <name type="scientific">Starmerella bacillaris</name>
    <name type="common">Yeast</name>
    <name type="synonym">Candida zemplinina</name>
    <dbReference type="NCBI Taxonomy" id="1247836"/>
    <lineage>
        <taxon>Eukaryota</taxon>
        <taxon>Fungi</taxon>
        <taxon>Dikarya</taxon>
        <taxon>Ascomycota</taxon>
        <taxon>Saccharomycotina</taxon>
        <taxon>Dipodascomycetes</taxon>
        <taxon>Dipodascales</taxon>
        <taxon>Trichomonascaceae</taxon>
        <taxon>Starmerella</taxon>
    </lineage>
</organism>
<dbReference type="FunFam" id="3.90.640.10:FF:000014">
    <property type="entry name" value="Putative actin-related protein 6"/>
    <property type="match status" value="1"/>
</dbReference>
<comment type="subcellular location">
    <subcellularLocation>
        <location evidence="1">Cytoplasm</location>
    </subcellularLocation>
</comment>
<comment type="caution">
    <text evidence="9">The sequence shown here is derived from an EMBL/GenBank/DDBJ whole genome shotgun (WGS) entry which is preliminary data.</text>
</comment>
<dbReference type="Pfam" id="PF00022">
    <property type="entry name" value="Actin"/>
    <property type="match status" value="1"/>
</dbReference>
<dbReference type="InterPro" id="IPR004000">
    <property type="entry name" value="Actin"/>
</dbReference>
<sequence length="413" mass="47337">MSVLVIDNGSYEIKVGKAGSDCFHVRNAIMRSRDRRLWLANAVDMCKDLTGLQYKRPIERGQLYSWELEKAIWDWIWDSKKVVKSEDEFKDMTLILTESLGTLPSLSTSTDQVIFEEYEFERYRRCPPQMLAAYTQPNIPDASLVIDVGFNATYVVPVINSVNAIESGIRRLDVGGKMLTNYLKEIVSYRYYNMMEESTILNRVKESTCFTSLDFKSDLNNWHRDHLRKTHSKFAIGYELPSSHEDLYGHVIDDVNEAVKIQKSGDRQVLILENERFSVPEALFDPLGHLGVNQAPLPEIVNTSILASPEMYQPLMWSNIVLCGGTANLPNFKERLESEIRKFAPCDIPLNIHTSSNNTETAWEGASRMAQDDEFIMDKFTISRTEYLEQGPSHVQKKFQSTNRWNPKTGPPL</sequence>
<dbReference type="SMART" id="SM00268">
    <property type="entry name" value="ACTIN"/>
    <property type="match status" value="1"/>
</dbReference>
<evidence type="ECO:0000256" key="5">
    <source>
        <dbReference type="ARBA" id="ARBA00025222"/>
    </source>
</evidence>
<reference evidence="9 10" key="1">
    <citation type="journal article" date="2023" name="Elife">
        <title>Identification of key yeast species and microbe-microbe interactions impacting larval growth of Drosophila in the wild.</title>
        <authorList>
            <person name="Mure A."/>
            <person name="Sugiura Y."/>
            <person name="Maeda R."/>
            <person name="Honda K."/>
            <person name="Sakurai N."/>
            <person name="Takahashi Y."/>
            <person name="Watada M."/>
            <person name="Katoh T."/>
            <person name="Gotoh A."/>
            <person name="Gotoh Y."/>
            <person name="Taniguchi I."/>
            <person name="Nakamura K."/>
            <person name="Hayashi T."/>
            <person name="Katayama T."/>
            <person name="Uemura T."/>
            <person name="Hattori Y."/>
        </authorList>
    </citation>
    <scope>NUCLEOTIDE SEQUENCE [LARGE SCALE GENOMIC DNA]</scope>
    <source>
        <strain evidence="9 10">SB-73</strain>
    </source>
</reference>
<dbReference type="SUPFAM" id="SSF53067">
    <property type="entry name" value="Actin-like ATPase domain"/>
    <property type="match status" value="2"/>
</dbReference>
<evidence type="ECO:0000313" key="10">
    <source>
        <dbReference type="Proteomes" id="UP001362899"/>
    </source>
</evidence>
<evidence type="ECO:0000256" key="8">
    <source>
        <dbReference type="SAM" id="MobiDB-lite"/>
    </source>
</evidence>
<evidence type="ECO:0000313" key="9">
    <source>
        <dbReference type="EMBL" id="GMM50377.1"/>
    </source>
</evidence>
<proteinExistence type="inferred from homology"/>
<evidence type="ECO:0000256" key="7">
    <source>
        <dbReference type="ARBA" id="ARBA00073820"/>
    </source>
</evidence>
<keyword evidence="4" id="KW-0963">Cytoplasm</keyword>
<evidence type="ECO:0000256" key="1">
    <source>
        <dbReference type="ARBA" id="ARBA00004496"/>
    </source>
</evidence>
<dbReference type="Proteomes" id="UP001362899">
    <property type="component" value="Unassembled WGS sequence"/>
</dbReference>
<dbReference type="Gene3D" id="2.30.36.70">
    <property type="entry name" value="Actin, Chain A, domain 2"/>
    <property type="match status" value="1"/>
</dbReference>
<feature type="region of interest" description="Disordered" evidence="8">
    <location>
        <begin position="391"/>
        <end position="413"/>
    </location>
</feature>
<name>A0AAV5RH97_STABA</name>
<evidence type="ECO:0000256" key="6">
    <source>
        <dbReference type="ARBA" id="ARBA00063309"/>
    </source>
</evidence>
<evidence type="ECO:0000256" key="2">
    <source>
        <dbReference type="ARBA" id="ARBA00005665"/>
    </source>
</evidence>
<accession>A0AAV5RH97</accession>
<dbReference type="EMBL" id="BTGC01000003">
    <property type="protein sequence ID" value="GMM50377.1"/>
    <property type="molecule type" value="Genomic_DNA"/>
</dbReference>
<dbReference type="GO" id="GO:0005737">
    <property type="term" value="C:cytoplasm"/>
    <property type="evidence" value="ECO:0007669"/>
    <property type="project" value="UniProtKB-SubCell"/>
</dbReference>
<comment type="similarity">
    <text evidence="2">Belongs to the actin family. ARP6 subfamily.</text>
</comment>
<comment type="subunit">
    <text evidence="6">Component of the SWR1 chromatin remodeling complex.</text>
</comment>
<evidence type="ECO:0000256" key="3">
    <source>
        <dbReference type="ARBA" id="ARBA00018633"/>
    </source>
</evidence>
<dbReference type="AlphaFoldDB" id="A0AAV5RH97"/>
<dbReference type="CDD" id="cd10210">
    <property type="entry name" value="ASKHA_NBD_Arp6"/>
    <property type="match status" value="1"/>
</dbReference>